<dbReference type="OrthoDB" id="5273684at2759"/>
<accession>A0A5B7KAZ7</accession>
<dbReference type="PANTHER" id="PTHR28583">
    <property type="entry name" value="ACID AMIDASE"/>
    <property type="match status" value="1"/>
</dbReference>
<proteinExistence type="predicted"/>
<evidence type="ECO:0000313" key="3">
    <source>
        <dbReference type="Proteomes" id="UP000324222"/>
    </source>
</evidence>
<keyword evidence="3" id="KW-1185">Reference proteome</keyword>
<dbReference type="Proteomes" id="UP000324222">
    <property type="component" value="Unassembled WGS sequence"/>
</dbReference>
<dbReference type="EMBL" id="VSRR010147700">
    <property type="protein sequence ID" value="MPD05763.1"/>
    <property type="molecule type" value="Genomic_DNA"/>
</dbReference>
<protein>
    <recommendedName>
        <fullName evidence="1">ceramidase</fullName>
        <ecNumber evidence="1">3.5.1.23</ecNumber>
    </recommendedName>
</protein>
<gene>
    <name evidence="2" type="primary">asah-1_0</name>
    <name evidence="2" type="ORF">E2C01_101527</name>
</gene>
<dbReference type="EC" id="3.5.1.23" evidence="1"/>
<evidence type="ECO:0000313" key="2">
    <source>
        <dbReference type="EMBL" id="MPD05763.1"/>
    </source>
</evidence>
<organism evidence="2 3">
    <name type="scientific">Portunus trituberculatus</name>
    <name type="common">Swimming crab</name>
    <name type="synonym">Neptunus trituberculatus</name>
    <dbReference type="NCBI Taxonomy" id="210409"/>
    <lineage>
        <taxon>Eukaryota</taxon>
        <taxon>Metazoa</taxon>
        <taxon>Ecdysozoa</taxon>
        <taxon>Arthropoda</taxon>
        <taxon>Crustacea</taxon>
        <taxon>Multicrustacea</taxon>
        <taxon>Malacostraca</taxon>
        <taxon>Eumalacostraca</taxon>
        <taxon>Eucarida</taxon>
        <taxon>Decapoda</taxon>
        <taxon>Pleocyemata</taxon>
        <taxon>Brachyura</taxon>
        <taxon>Eubrachyura</taxon>
        <taxon>Portunoidea</taxon>
        <taxon>Portunidae</taxon>
        <taxon>Portuninae</taxon>
        <taxon>Portunus</taxon>
    </lineage>
</organism>
<name>A0A5B7KAZ7_PORTR</name>
<dbReference type="AlphaFoldDB" id="A0A5B7KAZ7"/>
<reference evidence="2 3" key="1">
    <citation type="submission" date="2019-05" db="EMBL/GenBank/DDBJ databases">
        <title>Another draft genome of Portunus trituberculatus and its Hox gene families provides insights of decapod evolution.</title>
        <authorList>
            <person name="Jeong J.-H."/>
            <person name="Song I."/>
            <person name="Kim S."/>
            <person name="Choi T."/>
            <person name="Kim D."/>
            <person name="Ryu S."/>
            <person name="Kim W."/>
        </authorList>
    </citation>
    <scope>NUCLEOTIDE SEQUENCE [LARGE SCALE GENOMIC DNA]</scope>
    <source>
        <tissue evidence="2">Muscle</tissue>
    </source>
</reference>
<evidence type="ECO:0000256" key="1">
    <source>
        <dbReference type="ARBA" id="ARBA00011891"/>
    </source>
</evidence>
<sequence length="152" mass="16924">MYRAFKQRIVFPQQMEALIDDVTQLVQKLFGERVLQFLLSSLSEVTSTLPEPYKEEIEGISSATGLPVSTVTLYNIFYEIFTFCTSLVVQDPAGHLYHARNLDTGVLLGLVSFGLVTHTTRSVLLLKRSSGRSLSVENSISTRKGLQLAPLE</sequence>
<dbReference type="PANTHER" id="PTHR28583:SF1">
    <property type="entry name" value="ACID CERAMIDASE"/>
    <property type="match status" value="1"/>
</dbReference>
<comment type="caution">
    <text evidence="2">The sequence shown here is derived from an EMBL/GenBank/DDBJ whole genome shotgun (WGS) entry which is preliminary data.</text>
</comment>
<dbReference type="GO" id="GO:0017040">
    <property type="term" value="F:N-acylsphingosine amidohydrolase activity"/>
    <property type="evidence" value="ECO:0007669"/>
    <property type="project" value="UniProtKB-EC"/>
</dbReference>